<proteinExistence type="inferred from homology"/>
<dbReference type="AlphaFoldDB" id="A0A0A1WD20"/>
<keyword evidence="4" id="KW-0378">Hydrolase</keyword>
<dbReference type="InterPro" id="IPR001461">
    <property type="entry name" value="Aspartic_peptidase_A1"/>
</dbReference>
<gene>
    <name evidence="4" type="primary">pep-4</name>
    <name evidence="4" type="ORF">g.11043</name>
</gene>
<organism evidence="4">
    <name type="scientific">Zeugodacus cucurbitae</name>
    <name type="common">Melon fruit fly</name>
    <name type="synonym">Bactrocera cucurbitae</name>
    <dbReference type="NCBI Taxonomy" id="28588"/>
    <lineage>
        <taxon>Eukaryota</taxon>
        <taxon>Metazoa</taxon>
        <taxon>Ecdysozoa</taxon>
        <taxon>Arthropoda</taxon>
        <taxon>Hexapoda</taxon>
        <taxon>Insecta</taxon>
        <taxon>Pterygota</taxon>
        <taxon>Neoptera</taxon>
        <taxon>Endopterygota</taxon>
        <taxon>Diptera</taxon>
        <taxon>Brachycera</taxon>
        <taxon>Muscomorpha</taxon>
        <taxon>Tephritoidea</taxon>
        <taxon>Tephritidae</taxon>
        <taxon>Zeugodacus</taxon>
        <taxon>Zeugodacus</taxon>
    </lineage>
</organism>
<evidence type="ECO:0000256" key="2">
    <source>
        <dbReference type="SAM" id="SignalP"/>
    </source>
</evidence>
<keyword evidence="4" id="KW-0645">Protease</keyword>
<reference evidence="4" key="2">
    <citation type="journal article" date="2015" name="Gigascience">
        <title>Reconstructing a comprehensive transcriptome assembly of a white-pupal translocated strain of the pest fruit fly Bactrocera cucurbitae.</title>
        <authorList>
            <person name="Sim S.B."/>
            <person name="Calla B."/>
            <person name="Hall B."/>
            <person name="DeRego T."/>
            <person name="Geib S.M."/>
        </authorList>
    </citation>
    <scope>NUCLEOTIDE SEQUENCE</scope>
</reference>
<evidence type="ECO:0000313" key="4">
    <source>
        <dbReference type="EMBL" id="JAC96863.1"/>
    </source>
</evidence>
<feature type="signal peptide" evidence="2">
    <location>
        <begin position="1"/>
        <end position="19"/>
    </location>
</feature>
<keyword evidence="2" id="KW-0732">Signal</keyword>
<evidence type="ECO:0000256" key="1">
    <source>
        <dbReference type="ARBA" id="ARBA00007447"/>
    </source>
</evidence>
<feature type="chain" id="PRO_5001982027" evidence="2">
    <location>
        <begin position="20"/>
        <end position="349"/>
    </location>
</feature>
<protein>
    <submittedName>
        <fullName evidence="4">Vacuolar protease A</fullName>
    </submittedName>
</protein>
<sequence length="349" mass="38824">MAMYHQLIIVLSLAVVLHAHTVEWEIKRQENYQLSTDYLNAETAWMCEKHNLVIPTNIKDIPPKPLATKDYIEWEVGTPPQYLKMWPDTFSTITQIRQKTGSLLSFSSNSQNGLAYIVNIITVIASFVITITFGSVNTPLQVFSNEKDNIPPNVGGICGVANNVGETSFIYQMLQKQAIDNPVVTLSFLYPTNERAGVFAAGAWEPAGYVQRTTVKELDNWKIGMKSMYYGSNRIAEEFPAIIDSTCSSLSIGDEAVFNGLMLLIGAYRVNGNVFSLRCSSVSSLEPIRITMGNTNDLWIQPSNYIHKVGDICIVAVIHTPGQYILGGTVLSGRATQRDFNNKTITFYE</sequence>
<dbReference type="PANTHER" id="PTHR47966">
    <property type="entry name" value="BETA-SITE APP-CLEAVING ENZYME, ISOFORM A-RELATED"/>
    <property type="match status" value="1"/>
</dbReference>
<dbReference type="PANTHER" id="PTHR47966:SF51">
    <property type="entry name" value="BETA-SITE APP-CLEAVING ENZYME, ISOFORM A-RELATED"/>
    <property type="match status" value="1"/>
</dbReference>
<reference evidence="4" key="1">
    <citation type="submission" date="2014-11" db="EMBL/GenBank/DDBJ databases">
        <authorList>
            <person name="Geib S."/>
        </authorList>
    </citation>
    <scope>NUCLEOTIDE SEQUENCE</scope>
</reference>
<feature type="domain" description="Peptidase A1" evidence="3">
    <location>
        <begin position="70"/>
        <end position="348"/>
    </location>
</feature>
<dbReference type="EMBL" id="GBXI01017428">
    <property type="protein sequence ID" value="JAC96863.1"/>
    <property type="molecule type" value="Transcribed_RNA"/>
</dbReference>
<evidence type="ECO:0000259" key="3">
    <source>
        <dbReference type="PROSITE" id="PS51767"/>
    </source>
</evidence>
<dbReference type="InterPro" id="IPR021109">
    <property type="entry name" value="Peptidase_aspartic_dom_sf"/>
</dbReference>
<comment type="similarity">
    <text evidence="1">Belongs to the peptidase A1 family.</text>
</comment>
<dbReference type="Gene3D" id="2.40.70.10">
    <property type="entry name" value="Acid Proteases"/>
    <property type="match status" value="2"/>
</dbReference>
<dbReference type="InterPro" id="IPR033121">
    <property type="entry name" value="PEPTIDASE_A1"/>
</dbReference>
<name>A0A0A1WD20_ZEUCU</name>
<dbReference type="GO" id="GO:0006508">
    <property type="term" value="P:proteolysis"/>
    <property type="evidence" value="ECO:0007669"/>
    <property type="project" value="UniProtKB-KW"/>
</dbReference>
<dbReference type="Pfam" id="PF00026">
    <property type="entry name" value="Asp"/>
    <property type="match status" value="1"/>
</dbReference>
<dbReference type="SUPFAM" id="SSF50630">
    <property type="entry name" value="Acid proteases"/>
    <property type="match status" value="1"/>
</dbReference>
<accession>A0A0A1WD20</accession>
<dbReference type="GO" id="GO:0004190">
    <property type="term" value="F:aspartic-type endopeptidase activity"/>
    <property type="evidence" value="ECO:0007669"/>
    <property type="project" value="InterPro"/>
</dbReference>
<dbReference type="PROSITE" id="PS51767">
    <property type="entry name" value="PEPTIDASE_A1"/>
    <property type="match status" value="1"/>
</dbReference>